<keyword evidence="1" id="KW-0472">Membrane</keyword>
<accession>A0ABP8HRI0</accession>
<evidence type="ECO:0000313" key="3">
    <source>
        <dbReference type="Proteomes" id="UP001501725"/>
    </source>
</evidence>
<comment type="caution">
    <text evidence="2">The sequence shown here is derived from an EMBL/GenBank/DDBJ whole genome shotgun (WGS) entry which is preliminary data.</text>
</comment>
<reference evidence="3" key="1">
    <citation type="journal article" date="2019" name="Int. J. Syst. Evol. Microbiol.">
        <title>The Global Catalogue of Microorganisms (GCM) 10K type strain sequencing project: providing services to taxonomists for standard genome sequencing and annotation.</title>
        <authorList>
            <consortium name="The Broad Institute Genomics Platform"/>
            <consortium name="The Broad Institute Genome Sequencing Center for Infectious Disease"/>
            <person name="Wu L."/>
            <person name="Ma J."/>
        </authorList>
    </citation>
    <scope>NUCLEOTIDE SEQUENCE [LARGE SCALE GENOMIC DNA]</scope>
    <source>
        <strain evidence="3">JCM 17919</strain>
    </source>
</reference>
<dbReference type="Pfam" id="PF17561">
    <property type="entry name" value="TssO"/>
    <property type="match status" value="1"/>
</dbReference>
<dbReference type="Proteomes" id="UP001501725">
    <property type="component" value="Unassembled WGS sequence"/>
</dbReference>
<dbReference type="EMBL" id="BAABGY010000016">
    <property type="protein sequence ID" value="GAA4343193.1"/>
    <property type="molecule type" value="Genomic_DNA"/>
</dbReference>
<dbReference type="RefSeq" id="WP_345258064.1">
    <property type="nucleotide sequence ID" value="NZ_BAABGY010000016.1"/>
</dbReference>
<gene>
    <name evidence="2" type="ORF">GCM10023184_43360</name>
</gene>
<evidence type="ECO:0000313" key="2">
    <source>
        <dbReference type="EMBL" id="GAA4343193.1"/>
    </source>
</evidence>
<keyword evidence="1" id="KW-0812">Transmembrane</keyword>
<sequence>MKPLNHKERNSLFWQFLFLFIATVMILVFALNFDFEVPHALSEQQKKQYDETKSFFRNQRDIIAKMDSIDASLNAIERSSNPSFEQQKAMTLVNDFGRMAQPAAGEDSSKTSYLQRIHRLYERTLEAKASAMTYKRNDQTLREQLAEKRNRVQALEAALSTPRY</sequence>
<keyword evidence="3" id="KW-1185">Reference proteome</keyword>
<protein>
    <recommendedName>
        <fullName evidence="4">Type VI secretion system transmembrane protein TssO</fullName>
    </recommendedName>
</protein>
<feature type="transmembrane region" description="Helical" evidence="1">
    <location>
        <begin position="12"/>
        <end position="33"/>
    </location>
</feature>
<evidence type="ECO:0000256" key="1">
    <source>
        <dbReference type="SAM" id="Phobius"/>
    </source>
</evidence>
<proteinExistence type="predicted"/>
<name>A0ABP8HRI0_9BACT</name>
<keyword evidence="1" id="KW-1133">Transmembrane helix</keyword>
<organism evidence="2 3">
    <name type="scientific">Flaviaesturariibacter amylovorans</name>
    <dbReference type="NCBI Taxonomy" id="1084520"/>
    <lineage>
        <taxon>Bacteria</taxon>
        <taxon>Pseudomonadati</taxon>
        <taxon>Bacteroidota</taxon>
        <taxon>Chitinophagia</taxon>
        <taxon>Chitinophagales</taxon>
        <taxon>Chitinophagaceae</taxon>
        <taxon>Flaviaestuariibacter</taxon>
    </lineage>
</organism>
<evidence type="ECO:0008006" key="4">
    <source>
        <dbReference type="Google" id="ProtNLM"/>
    </source>
</evidence>
<dbReference type="InterPro" id="IPR039449">
    <property type="entry name" value="TssO"/>
</dbReference>